<dbReference type="SUPFAM" id="SSF74650">
    <property type="entry name" value="Galactose mutarotase-like"/>
    <property type="match status" value="1"/>
</dbReference>
<dbReference type="RefSeq" id="WP_120344253.1">
    <property type="nucleotide sequence ID" value="NZ_MCAS01000009.1"/>
</dbReference>
<dbReference type="GO" id="GO:0005975">
    <property type="term" value="P:carbohydrate metabolic process"/>
    <property type="evidence" value="ECO:0007669"/>
    <property type="project" value="InterPro"/>
</dbReference>
<dbReference type="EMBL" id="MCAS01000009">
    <property type="protein sequence ID" value="RKF47504.1"/>
    <property type="molecule type" value="Genomic_DNA"/>
</dbReference>
<accession>A0A3R7LBM5</accession>
<sequence>MPLSPQQDILEIAQDASVLRFSSQAGGRLLSWIIDGKEVIHWPENADWSQPARIRGGNPLLFPFLGRHRVDGKIGYWRDAHGTVRELPMHGFARDLPFEAHADVHGAGLRMTLTDSDATRGGYPFGFRFEATYRLVDTHTLDVTLSTTNTGTTRLPYYAGHHFYFTLPHTQRAETSLELPRTERRYQQDDGSISAAEPGPARYTFDEARIQDRFHCLVGAPDQPVRLVAPGLNRLITIDLQRPDSVPWYAVTTWTEAADSDFYCVEPWLGLPDAIHNGLGLRWLEAGQTETAALRITVSENVTEDAGKPR</sequence>
<organism evidence="1 2">
    <name type="scientific">Paraburkholderia fungorum</name>
    <dbReference type="NCBI Taxonomy" id="134537"/>
    <lineage>
        <taxon>Bacteria</taxon>
        <taxon>Pseudomonadati</taxon>
        <taxon>Pseudomonadota</taxon>
        <taxon>Betaproteobacteria</taxon>
        <taxon>Burkholderiales</taxon>
        <taxon>Burkholderiaceae</taxon>
        <taxon>Paraburkholderia</taxon>
    </lineage>
</organism>
<name>A0A3R7LBM5_9BURK</name>
<reference evidence="1 2" key="1">
    <citation type="submission" date="2016-07" db="EMBL/GenBank/DDBJ databases">
        <title>Genome analysis of Burkholderia fungorum ES3-20.</title>
        <authorList>
            <person name="Xu D."/>
            <person name="Yao R."/>
            <person name="Zheng S."/>
        </authorList>
    </citation>
    <scope>NUCLEOTIDE SEQUENCE [LARGE SCALE GENOMIC DNA]</scope>
    <source>
        <strain evidence="1 2">ES3-20</strain>
    </source>
</reference>
<dbReference type="InterPro" id="IPR014718">
    <property type="entry name" value="GH-type_carb-bd"/>
</dbReference>
<dbReference type="PANTHER" id="PTHR11122">
    <property type="entry name" value="APOSPORY-ASSOCIATED PROTEIN C-RELATED"/>
    <property type="match status" value="1"/>
</dbReference>
<protein>
    <submittedName>
        <fullName evidence="1">Aldose epimerase</fullName>
    </submittedName>
</protein>
<dbReference type="Pfam" id="PF01263">
    <property type="entry name" value="Aldose_epim"/>
    <property type="match status" value="1"/>
</dbReference>
<dbReference type="PANTHER" id="PTHR11122:SF13">
    <property type="entry name" value="GLUCOSE-6-PHOSPHATE 1-EPIMERASE"/>
    <property type="match status" value="1"/>
</dbReference>
<dbReference type="InterPro" id="IPR008183">
    <property type="entry name" value="Aldose_1/G6P_1-epimerase"/>
</dbReference>
<proteinExistence type="predicted"/>
<dbReference type="GO" id="GO:0016853">
    <property type="term" value="F:isomerase activity"/>
    <property type="evidence" value="ECO:0007669"/>
    <property type="project" value="InterPro"/>
</dbReference>
<evidence type="ECO:0000313" key="1">
    <source>
        <dbReference type="EMBL" id="RKF47504.1"/>
    </source>
</evidence>
<comment type="caution">
    <text evidence="1">The sequence shown here is derived from an EMBL/GenBank/DDBJ whole genome shotgun (WGS) entry which is preliminary data.</text>
</comment>
<gene>
    <name evidence="1" type="ORF">BCY88_22910</name>
</gene>
<dbReference type="OrthoDB" id="9790727at2"/>
<dbReference type="InterPro" id="IPR011013">
    <property type="entry name" value="Gal_mutarotase_sf_dom"/>
</dbReference>
<dbReference type="Proteomes" id="UP000283709">
    <property type="component" value="Unassembled WGS sequence"/>
</dbReference>
<evidence type="ECO:0000313" key="2">
    <source>
        <dbReference type="Proteomes" id="UP000283709"/>
    </source>
</evidence>
<dbReference type="GO" id="GO:0030246">
    <property type="term" value="F:carbohydrate binding"/>
    <property type="evidence" value="ECO:0007669"/>
    <property type="project" value="InterPro"/>
</dbReference>
<dbReference type="AlphaFoldDB" id="A0A3R7LBM5"/>
<dbReference type="Gene3D" id="2.70.98.10">
    <property type="match status" value="1"/>
</dbReference>